<accession>A0A401LL42</accession>
<dbReference type="AlphaFoldDB" id="A0A388SC14"/>
<evidence type="ECO:0000256" key="4">
    <source>
        <dbReference type="ARBA" id="ARBA00023204"/>
    </source>
</evidence>
<dbReference type="OrthoDB" id="9763467at2"/>
<dbReference type="FunFam" id="3.30.565.10:FF:000003">
    <property type="entry name" value="DNA mismatch repair endonuclease MutL"/>
    <property type="match status" value="1"/>
</dbReference>
<dbReference type="SUPFAM" id="SSF118116">
    <property type="entry name" value="DNA mismatch repair protein MutL"/>
    <property type="match status" value="1"/>
</dbReference>
<dbReference type="NCBIfam" id="NF000949">
    <property type="entry name" value="PRK00095.1-2"/>
    <property type="match status" value="1"/>
</dbReference>
<feature type="domain" description="DNA mismatch repair protein S5" evidence="8">
    <location>
        <begin position="215"/>
        <end position="333"/>
    </location>
</feature>
<dbReference type="Pfam" id="PF01119">
    <property type="entry name" value="DNA_mis_repair"/>
    <property type="match status" value="1"/>
</dbReference>
<evidence type="ECO:0000256" key="6">
    <source>
        <dbReference type="SAM" id="MobiDB-lite"/>
    </source>
</evidence>
<reference evidence="9 10" key="1">
    <citation type="journal article" date="2018" name="Int. J. Syst. Evol. Microbiol.">
        <title>Mesosutterella multiformis gen. nov., sp. nov., a member of the family Sutterellaceae and Sutterella megalosphaeroides sp. nov., isolated from human faeces.</title>
        <authorList>
            <person name="Sakamoto M."/>
            <person name="Ikeyama N."/>
            <person name="Kunihiro T."/>
            <person name="Iino T."/>
            <person name="Yuki M."/>
            <person name="Ohkuma M."/>
        </authorList>
    </citation>
    <scope>NUCLEOTIDE SEQUENCE [LARGE SCALE GENOMIC DNA]</scope>
    <source>
        <strain evidence="9 10">4NBBH2</strain>
    </source>
</reference>
<dbReference type="CDD" id="cd03482">
    <property type="entry name" value="MutL_Trans_MutL"/>
    <property type="match status" value="1"/>
</dbReference>
<dbReference type="InterPro" id="IPR020667">
    <property type="entry name" value="DNA_mismatch_repair_MutL"/>
</dbReference>
<dbReference type="RefSeq" id="WP_116269493.1">
    <property type="nucleotide sequence ID" value="NZ_BGZJ01000001.1"/>
</dbReference>
<keyword evidence="4 5" id="KW-0234">DNA repair</keyword>
<dbReference type="InterPro" id="IPR002099">
    <property type="entry name" value="MutL/Mlh/PMS"/>
</dbReference>
<dbReference type="Pfam" id="PF08676">
    <property type="entry name" value="MutL_C"/>
    <property type="match status" value="1"/>
</dbReference>
<dbReference type="SUPFAM" id="SSF54211">
    <property type="entry name" value="Ribosomal protein S5 domain 2-like"/>
    <property type="match status" value="1"/>
</dbReference>
<protein>
    <recommendedName>
        <fullName evidence="2 5">DNA mismatch repair protein MutL</fullName>
    </recommendedName>
</protein>
<dbReference type="Gene3D" id="3.30.1370.100">
    <property type="entry name" value="MutL, C-terminal domain, regulatory subdomain"/>
    <property type="match status" value="1"/>
</dbReference>
<feature type="region of interest" description="Disordered" evidence="6">
    <location>
        <begin position="362"/>
        <end position="409"/>
    </location>
</feature>
<dbReference type="Pfam" id="PF13589">
    <property type="entry name" value="HATPase_c_3"/>
    <property type="match status" value="1"/>
</dbReference>
<proteinExistence type="inferred from homology"/>
<dbReference type="InterPro" id="IPR042121">
    <property type="entry name" value="MutL_C_regsub"/>
</dbReference>
<dbReference type="Proteomes" id="UP000266091">
    <property type="component" value="Unassembled WGS sequence"/>
</dbReference>
<dbReference type="InterPro" id="IPR037198">
    <property type="entry name" value="MutL_C_sf"/>
</dbReference>
<dbReference type="InterPro" id="IPR014721">
    <property type="entry name" value="Ribsml_uS5_D2-typ_fold_subgr"/>
</dbReference>
<gene>
    <name evidence="5 9" type="primary">mutL</name>
    <name evidence="9" type="ORF">MESMUL_03730</name>
</gene>
<dbReference type="Gene3D" id="3.30.230.10">
    <property type="match status" value="1"/>
</dbReference>
<dbReference type="GO" id="GO:0005524">
    <property type="term" value="F:ATP binding"/>
    <property type="evidence" value="ECO:0007669"/>
    <property type="project" value="InterPro"/>
</dbReference>
<keyword evidence="10" id="KW-1185">Reference proteome</keyword>
<evidence type="ECO:0000313" key="9">
    <source>
        <dbReference type="EMBL" id="GBO93019.1"/>
    </source>
</evidence>
<dbReference type="GO" id="GO:0006298">
    <property type="term" value="P:mismatch repair"/>
    <property type="evidence" value="ECO:0007669"/>
    <property type="project" value="UniProtKB-UniRule"/>
</dbReference>
<comment type="function">
    <text evidence="5">This protein is involved in the repair of mismatches in DNA. It is required for dam-dependent methyl-directed DNA mismatch repair. May act as a 'molecular matchmaker', a protein that promotes the formation of a stable complex between two or more DNA-binding proteins in an ATP-dependent manner without itself being part of a final effector complex.</text>
</comment>
<feature type="compositionally biased region" description="Polar residues" evidence="6">
    <location>
        <begin position="373"/>
        <end position="382"/>
    </location>
</feature>
<evidence type="ECO:0000259" key="7">
    <source>
        <dbReference type="SMART" id="SM00853"/>
    </source>
</evidence>
<keyword evidence="3 5" id="KW-0227">DNA damage</keyword>
<dbReference type="PANTHER" id="PTHR10073:SF12">
    <property type="entry name" value="DNA MISMATCH REPAIR PROTEIN MLH1"/>
    <property type="match status" value="1"/>
</dbReference>
<dbReference type="PROSITE" id="PS00058">
    <property type="entry name" value="DNA_MISMATCH_REPAIR_1"/>
    <property type="match status" value="1"/>
</dbReference>
<dbReference type="GO" id="GO:0140664">
    <property type="term" value="F:ATP-dependent DNA damage sensor activity"/>
    <property type="evidence" value="ECO:0007669"/>
    <property type="project" value="InterPro"/>
</dbReference>
<feature type="domain" description="MutL C-terminal dimerisation" evidence="7">
    <location>
        <begin position="492"/>
        <end position="638"/>
    </location>
</feature>
<dbReference type="SUPFAM" id="SSF55874">
    <property type="entry name" value="ATPase domain of HSP90 chaperone/DNA topoisomerase II/histidine kinase"/>
    <property type="match status" value="1"/>
</dbReference>
<dbReference type="NCBIfam" id="TIGR00585">
    <property type="entry name" value="mutl"/>
    <property type="match status" value="1"/>
</dbReference>
<dbReference type="PANTHER" id="PTHR10073">
    <property type="entry name" value="DNA MISMATCH REPAIR PROTEIN MLH, PMS, MUTL"/>
    <property type="match status" value="1"/>
</dbReference>
<dbReference type="GO" id="GO:0032300">
    <property type="term" value="C:mismatch repair complex"/>
    <property type="evidence" value="ECO:0007669"/>
    <property type="project" value="InterPro"/>
</dbReference>
<dbReference type="InterPro" id="IPR020568">
    <property type="entry name" value="Ribosomal_Su5_D2-typ_SF"/>
</dbReference>
<feature type="compositionally biased region" description="Low complexity" evidence="6">
    <location>
        <begin position="437"/>
        <end position="466"/>
    </location>
</feature>
<evidence type="ECO:0000256" key="3">
    <source>
        <dbReference type="ARBA" id="ARBA00022763"/>
    </source>
</evidence>
<comment type="caution">
    <text evidence="9">The sequence shown here is derived from an EMBL/GenBank/DDBJ whole genome shotgun (WGS) entry which is preliminary data.</text>
</comment>
<dbReference type="GO" id="GO:0030983">
    <property type="term" value="F:mismatched DNA binding"/>
    <property type="evidence" value="ECO:0007669"/>
    <property type="project" value="InterPro"/>
</dbReference>
<dbReference type="SMART" id="SM01340">
    <property type="entry name" value="DNA_mis_repair"/>
    <property type="match status" value="1"/>
</dbReference>
<dbReference type="InterPro" id="IPR042120">
    <property type="entry name" value="MutL_C_dimsub"/>
</dbReference>
<organism evidence="9 10">
    <name type="scientific">Mesosutterella multiformis</name>
    <dbReference type="NCBI Taxonomy" id="2259133"/>
    <lineage>
        <taxon>Bacteria</taxon>
        <taxon>Pseudomonadati</taxon>
        <taxon>Pseudomonadota</taxon>
        <taxon>Betaproteobacteria</taxon>
        <taxon>Burkholderiales</taxon>
        <taxon>Sutterellaceae</taxon>
        <taxon>Mesosutterella</taxon>
    </lineage>
</organism>
<dbReference type="InterPro" id="IPR014762">
    <property type="entry name" value="DNA_mismatch_repair_CS"/>
</dbReference>
<dbReference type="HAMAP" id="MF_00149">
    <property type="entry name" value="DNA_mis_repair"/>
    <property type="match status" value="1"/>
</dbReference>
<dbReference type="InterPro" id="IPR014790">
    <property type="entry name" value="MutL_C"/>
</dbReference>
<evidence type="ECO:0000256" key="5">
    <source>
        <dbReference type="HAMAP-Rule" id="MF_00149"/>
    </source>
</evidence>
<dbReference type="InterPro" id="IPR038973">
    <property type="entry name" value="MutL/Mlh/Pms-like"/>
</dbReference>
<feature type="region of interest" description="Disordered" evidence="6">
    <location>
        <begin position="424"/>
        <end position="483"/>
    </location>
</feature>
<dbReference type="InterPro" id="IPR036890">
    <property type="entry name" value="HATPase_C_sf"/>
</dbReference>
<sequence>MEEIEKEEKPAARRSIAELPDQLISQIAAGEVVERPASVVKELVENALDAGATRIEVRIEGGGLRRISVTDNGCGIPKEELPLALKRHATSKIRNLIELESVRSLGFRGEALASIASVAGLTLISRTADEDHAWSISEDGVMPAAGSQGTQIEVVDLFFKTPARRKFLKSEATETAHCLRQFEHAALSHPDVDMRFMANGRVIHALPAQAPRERANMILPKEFADASREVYASAPGLTVTGWVGTPTAARQKSDAQFFFVNGRCVKDKTLLHAVKQGYSDVLYNGAQPSFCLFLDVDPMQVDVNVHPTKSEVRFREGQRVHQFVFHAVEAALAPAISSGSAPSGLSGGAAAGVKAEVTGGVSPGAIPQKPLFSHSSAPQNRDNVFESRPRPGYGQQSRGETLSWDRKKPPLPGSAYLKLFDTGAAPAHTEPQPPASAPEASGSAPEPASPTAAAPAAAPLSVSTPAGHTGGVEVPEGVPIPTDENPFPLGRALAQVGGIYVLAENREGLVIVDMHAAHERICYEKLKRQMDASRIPTQQLLIPLVFSVNPLEMAAFEEHEAELQSLGLDVGAASPEHLTLRTVPAVIAADIEHEGPQLIRDILDDFREFGGTQVLEKHRNEILSTMACHGAIRAHRILNLDEMNALLREMEKTDRADECNHGRPTWIQMSLDDLDRLFLRGR</sequence>
<name>A0A388SC14_9BURK</name>
<comment type="similarity">
    <text evidence="1 5">Belongs to the DNA mismatch repair MutL/HexB family.</text>
</comment>
<evidence type="ECO:0000259" key="8">
    <source>
        <dbReference type="SMART" id="SM01340"/>
    </source>
</evidence>
<dbReference type="InterPro" id="IPR013507">
    <property type="entry name" value="DNA_mismatch_S5_2-like"/>
</dbReference>
<dbReference type="Gene3D" id="3.30.565.10">
    <property type="entry name" value="Histidine kinase-like ATPase, C-terminal domain"/>
    <property type="match status" value="1"/>
</dbReference>
<evidence type="ECO:0000313" key="10">
    <source>
        <dbReference type="Proteomes" id="UP000266091"/>
    </source>
</evidence>
<evidence type="ECO:0000256" key="1">
    <source>
        <dbReference type="ARBA" id="ARBA00006082"/>
    </source>
</evidence>
<dbReference type="SMART" id="SM00853">
    <property type="entry name" value="MutL_C"/>
    <property type="match status" value="1"/>
</dbReference>
<dbReference type="GO" id="GO:0016887">
    <property type="term" value="F:ATP hydrolysis activity"/>
    <property type="evidence" value="ECO:0007669"/>
    <property type="project" value="InterPro"/>
</dbReference>
<accession>A0A388SC14</accession>
<evidence type="ECO:0000256" key="2">
    <source>
        <dbReference type="ARBA" id="ARBA00021975"/>
    </source>
</evidence>
<dbReference type="EMBL" id="BGZJ01000001">
    <property type="protein sequence ID" value="GBO93019.1"/>
    <property type="molecule type" value="Genomic_DNA"/>
</dbReference>
<dbReference type="Gene3D" id="3.30.1540.20">
    <property type="entry name" value="MutL, C-terminal domain, dimerisation subdomain"/>
    <property type="match status" value="1"/>
</dbReference>
<dbReference type="CDD" id="cd16926">
    <property type="entry name" value="HATPase_MutL-MLH-PMS-like"/>
    <property type="match status" value="1"/>
</dbReference>